<dbReference type="InterPro" id="IPR009057">
    <property type="entry name" value="Homeodomain-like_sf"/>
</dbReference>
<evidence type="ECO:0000256" key="1">
    <source>
        <dbReference type="SAM" id="MobiDB-lite"/>
    </source>
</evidence>
<dbReference type="Proteomes" id="UP000094769">
    <property type="component" value="Unassembled WGS sequence"/>
</dbReference>
<dbReference type="Pfam" id="PF02954">
    <property type="entry name" value="HTH_8"/>
    <property type="match status" value="1"/>
</dbReference>
<dbReference type="EMBL" id="MARB01000014">
    <property type="protein sequence ID" value="ODJ87088.1"/>
    <property type="molecule type" value="Genomic_DNA"/>
</dbReference>
<feature type="region of interest" description="Disordered" evidence="1">
    <location>
        <begin position="41"/>
        <end position="62"/>
    </location>
</feature>
<gene>
    <name evidence="3" type="ORF">CODIS_26050</name>
</gene>
<dbReference type="SUPFAM" id="SSF46689">
    <property type="entry name" value="Homeodomain-like"/>
    <property type="match status" value="1"/>
</dbReference>
<evidence type="ECO:0000259" key="2">
    <source>
        <dbReference type="Pfam" id="PF02954"/>
    </source>
</evidence>
<proteinExistence type="predicted"/>
<evidence type="ECO:0000313" key="3">
    <source>
        <dbReference type="EMBL" id="ODJ87088.1"/>
    </source>
</evidence>
<feature type="domain" description="DNA binding HTH" evidence="2">
    <location>
        <begin position="75"/>
        <end position="112"/>
    </location>
</feature>
<accession>A0A7Z1AF54</accession>
<dbReference type="PRINTS" id="PR01590">
    <property type="entry name" value="HTHFIS"/>
</dbReference>
<dbReference type="GO" id="GO:0043565">
    <property type="term" value="F:sequence-specific DNA binding"/>
    <property type="evidence" value="ECO:0007669"/>
    <property type="project" value="InterPro"/>
</dbReference>
<dbReference type="InterPro" id="IPR002197">
    <property type="entry name" value="HTH_Fis"/>
</dbReference>
<dbReference type="Gene3D" id="1.10.10.60">
    <property type="entry name" value="Homeodomain-like"/>
    <property type="match status" value="1"/>
</dbReference>
<sequence length="123" mass="13723">MSGSWPILIERLAILHPYGVVDVVDLPEKFRPTGDLHEITQLPQVTLEGEEPGTTMNAPRLPNDGLDLKAHLNSLEQSLIQQALDESDGIVAHAAKRLHMRRTTLVEKLRKYGLQRQTESPGI</sequence>
<protein>
    <submittedName>
        <fullName evidence="3">Bacterial regulatory protein, Fis family</fullName>
    </submittedName>
</protein>
<reference evidence="3 4" key="1">
    <citation type="submission" date="2016-06" db="EMBL/GenBank/DDBJ databases">
        <title>Genome sequence of endosymbiont of Candidatus Endolucinida thiodiazotropha.</title>
        <authorList>
            <person name="Poehlein A."/>
            <person name="Koenig S."/>
            <person name="Heiden S.E."/>
            <person name="Thuermer A."/>
            <person name="Voget S."/>
            <person name="Daniel R."/>
            <person name="Markert S."/>
            <person name="Gros O."/>
            <person name="Schweder T."/>
        </authorList>
    </citation>
    <scope>NUCLEOTIDE SEQUENCE [LARGE SCALE GENOMIC DNA]</scope>
    <source>
        <strain evidence="3 4">COS</strain>
    </source>
</reference>
<name>A0A7Z1AF54_9GAMM</name>
<dbReference type="AlphaFoldDB" id="A0A7Z1AF54"/>
<comment type="caution">
    <text evidence="3">The sequence shown here is derived from an EMBL/GenBank/DDBJ whole genome shotgun (WGS) entry which is preliminary data.</text>
</comment>
<evidence type="ECO:0000313" key="4">
    <source>
        <dbReference type="Proteomes" id="UP000094769"/>
    </source>
</evidence>
<keyword evidence="4" id="KW-1185">Reference proteome</keyword>
<organism evidence="3 4">
    <name type="scientific">Candidatus Thiodiazotropha endolucinida</name>
    <dbReference type="NCBI Taxonomy" id="1655433"/>
    <lineage>
        <taxon>Bacteria</taxon>
        <taxon>Pseudomonadati</taxon>
        <taxon>Pseudomonadota</taxon>
        <taxon>Gammaproteobacteria</taxon>
        <taxon>Chromatiales</taxon>
        <taxon>Sedimenticolaceae</taxon>
        <taxon>Candidatus Thiodiazotropha</taxon>
    </lineage>
</organism>